<dbReference type="PANTHER" id="PTHR10632">
    <property type="entry name" value="SULFIDE:QUINONE OXIDOREDUCTASE"/>
    <property type="match status" value="1"/>
</dbReference>
<reference evidence="2" key="3">
    <citation type="submission" date="2024-09" db="EMBL/GenBank/DDBJ databases">
        <authorList>
            <person name="Sun Q."/>
            <person name="Mori K."/>
        </authorList>
    </citation>
    <scope>NUCLEOTIDE SEQUENCE</scope>
    <source>
        <strain evidence="2">JCM 19635</strain>
    </source>
</reference>
<evidence type="ECO:0000313" key="2">
    <source>
        <dbReference type="EMBL" id="MFC7671266.1"/>
    </source>
</evidence>
<evidence type="ECO:0000313" key="3">
    <source>
        <dbReference type="Proteomes" id="UP001596513"/>
    </source>
</evidence>
<proteinExistence type="predicted"/>
<protein>
    <recommendedName>
        <fullName evidence="4">Sulfide:quinone oxidoreductase</fullName>
    </recommendedName>
</protein>
<comment type="caution">
    <text evidence="2">The sequence shown here is derived from an EMBL/GenBank/DDBJ whole genome shotgun (WGS) entry which is preliminary data.</text>
</comment>
<evidence type="ECO:0008006" key="4">
    <source>
        <dbReference type="Google" id="ProtNLM"/>
    </source>
</evidence>
<dbReference type="Proteomes" id="UP001596513">
    <property type="component" value="Unassembled WGS sequence"/>
</dbReference>
<dbReference type="RefSeq" id="WP_380207026.1">
    <property type="nucleotide sequence ID" value="NZ_JBHTEK010000006.1"/>
</dbReference>
<dbReference type="InterPro" id="IPR015904">
    <property type="entry name" value="Sulphide_quinone_reductase"/>
</dbReference>
<organism evidence="2 3">
    <name type="scientific">Hymenobacter humi</name>
    <dbReference type="NCBI Taxonomy" id="1411620"/>
    <lineage>
        <taxon>Bacteria</taxon>
        <taxon>Pseudomonadati</taxon>
        <taxon>Bacteroidota</taxon>
        <taxon>Cytophagia</taxon>
        <taxon>Cytophagales</taxon>
        <taxon>Hymenobacteraceae</taxon>
        <taxon>Hymenobacter</taxon>
    </lineage>
</organism>
<sequence length="82" mass="9483">MVKNLLSLLKSKVLAPDNAYNGYGSCPLITGYGKLILAEFDYDNKPTPTFPFDQTKERFSMWLLKRYGLPWMYWNKILTGKA</sequence>
<evidence type="ECO:0000313" key="1">
    <source>
        <dbReference type="EMBL" id="MFC7671115.1"/>
    </source>
</evidence>
<dbReference type="PANTHER" id="PTHR10632:SF2">
    <property type="entry name" value="SULFIDE:QUINONE OXIDOREDUCTASE, MITOCHONDRIAL"/>
    <property type="match status" value="1"/>
</dbReference>
<reference evidence="2" key="1">
    <citation type="journal article" date="2014" name="Int. J. Syst. Evol. Microbiol.">
        <title>Complete genome of a new Firmicutes species belonging to the dominant human colonic microbiota ('Ruminococcus bicirculans') reveals two chromosomes and a selective capacity to utilize plant glucans.</title>
        <authorList>
            <consortium name="NISC Comparative Sequencing Program"/>
            <person name="Wegmann U."/>
            <person name="Louis P."/>
            <person name="Goesmann A."/>
            <person name="Henrissat B."/>
            <person name="Duncan S.H."/>
            <person name="Flint H.J."/>
        </authorList>
    </citation>
    <scope>NUCLEOTIDE SEQUENCE</scope>
    <source>
        <strain evidence="2">JCM 19635</strain>
    </source>
</reference>
<dbReference type="EMBL" id="JBHTEK010000006">
    <property type="protein sequence ID" value="MFC7671266.1"/>
    <property type="molecule type" value="Genomic_DNA"/>
</dbReference>
<keyword evidence="3" id="KW-1185">Reference proteome</keyword>
<gene>
    <name evidence="1" type="ORF">ACFQT0_29760</name>
    <name evidence="2" type="ORF">ACFQT0_30590</name>
</gene>
<name>A0ABW2UEJ9_9BACT</name>
<accession>A0ABW2UEJ9</accession>
<reference evidence="3" key="2">
    <citation type="journal article" date="2019" name="Int. J. Syst. Evol. Microbiol.">
        <title>The Global Catalogue of Microorganisms (GCM) 10K type strain sequencing project: providing services to taxonomists for standard genome sequencing and annotation.</title>
        <authorList>
            <consortium name="The Broad Institute Genomics Platform"/>
            <consortium name="The Broad Institute Genome Sequencing Center for Infectious Disease"/>
            <person name="Wu L."/>
            <person name="Ma J."/>
        </authorList>
    </citation>
    <scope>NUCLEOTIDE SEQUENCE [LARGE SCALE GENOMIC DNA]</scope>
    <source>
        <strain evidence="3">JCM 19635</strain>
    </source>
</reference>
<dbReference type="EMBL" id="JBHTEK010000006">
    <property type="protein sequence ID" value="MFC7671115.1"/>
    <property type="molecule type" value="Genomic_DNA"/>
</dbReference>